<proteinExistence type="predicted"/>
<dbReference type="AlphaFoldDB" id="A0AAP0QJY7"/>
<evidence type="ECO:0000313" key="2">
    <source>
        <dbReference type="Proteomes" id="UP001428341"/>
    </source>
</evidence>
<gene>
    <name evidence="1" type="ORF">WN944_012872</name>
</gene>
<reference evidence="1 2" key="1">
    <citation type="submission" date="2024-05" db="EMBL/GenBank/DDBJ databases">
        <title>Haplotype-resolved chromosome-level genome assembly of Huyou (Citrus changshanensis).</title>
        <authorList>
            <person name="Miao C."/>
            <person name="Chen W."/>
            <person name="Wu Y."/>
            <person name="Wang L."/>
            <person name="Zhao S."/>
            <person name="Grierson D."/>
            <person name="Xu C."/>
            <person name="Chen K."/>
        </authorList>
    </citation>
    <scope>NUCLEOTIDE SEQUENCE [LARGE SCALE GENOMIC DNA]</scope>
    <source>
        <strain evidence="1">01-14</strain>
        <tissue evidence="1">Leaf</tissue>
    </source>
</reference>
<sequence length="90" mass="10244">MPKSKSQCFFILPSKCFASFVFNILDMRLPVFFLVFHLSNAVEVTVSFHRCATNVIHYDAACGWKCPLCVYRPSNNCCGVPAYVSRAYQH</sequence>
<keyword evidence="2" id="KW-1185">Reference proteome</keyword>
<name>A0AAP0QJY7_9ROSI</name>
<dbReference type="Proteomes" id="UP001428341">
    <property type="component" value="Unassembled WGS sequence"/>
</dbReference>
<comment type="caution">
    <text evidence="1">The sequence shown here is derived from an EMBL/GenBank/DDBJ whole genome shotgun (WGS) entry which is preliminary data.</text>
</comment>
<accession>A0AAP0QJY7</accession>
<protein>
    <submittedName>
        <fullName evidence="1">Uncharacterized protein</fullName>
    </submittedName>
</protein>
<dbReference type="EMBL" id="JBCGBO010000005">
    <property type="protein sequence ID" value="KAK9197689.1"/>
    <property type="molecule type" value="Genomic_DNA"/>
</dbReference>
<organism evidence="1 2">
    <name type="scientific">Citrus x changshan-huyou</name>
    <dbReference type="NCBI Taxonomy" id="2935761"/>
    <lineage>
        <taxon>Eukaryota</taxon>
        <taxon>Viridiplantae</taxon>
        <taxon>Streptophyta</taxon>
        <taxon>Embryophyta</taxon>
        <taxon>Tracheophyta</taxon>
        <taxon>Spermatophyta</taxon>
        <taxon>Magnoliopsida</taxon>
        <taxon>eudicotyledons</taxon>
        <taxon>Gunneridae</taxon>
        <taxon>Pentapetalae</taxon>
        <taxon>rosids</taxon>
        <taxon>malvids</taxon>
        <taxon>Sapindales</taxon>
        <taxon>Rutaceae</taxon>
        <taxon>Aurantioideae</taxon>
        <taxon>Citrus</taxon>
    </lineage>
</organism>
<evidence type="ECO:0000313" key="1">
    <source>
        <dbReference type="EMBL" id="KAK9197689.1"/>
    </source>
</evidence>